<dbReference type="EMBL" id="QGNW01001058">
    <property type="protein sequence ID" value="RVW57285.1"/>
    <property type="molecule type" value="Genomic_DNA"/>
</dbReference>
<reference evidence="3 4" key="1">
    <citation type="journal article" date="2018" name="PLoS Genet.">
        <title>Population sequencing reveals clonal diversity and ancestral inbreeding in the grapevine cultivar Chardonnay.</title>
        <authorList>
            <person name="Roach M.J."/>
            <person name="Johnson D.L."/>
            <person name="Bohlmann J."/>
            <person name="van Vuuren H.J."/>
            <person name="Jones S.J."/>
            <person name="Pretorius I.S."/>
            <person name="Schmidt S.A."/>
            <person name="Borneman A.R."/>
        </authorList>
    </citation>
    <scope>NUCLEOTIDE SEQUENCE [LARGE SCALE GENOMIC DNA]</scope>
    <source>
        <strain evidence="4">cv. Chardonnay</strain>
        <tissue evidence="3">Leaf</tissue>
    </source>
</reference>
<organism evidence="3 4">
    <name type="scientific">Vitis vinifera</name>
    <name type="common">Grape</name>
    <dbReference type="NCBI Taxonomy" id="29760"/>
    <lineage>
        <taxon>Eukaryota</taxon>
        <taxon>Viridiplantae</taxon>
        <taxon>Streptophyta</taxon>
        <taxon>Embryophyta</taxon>
        <taxon>Tracheophyta</taxon>
        <taxon>Spermatophyta</taxon>
        <taxon>Magnoliopsida</taxon>
        <taxon>eudicotyledons</taxon>
        <taxon>Gunneridae</taxon>
        <taxon>Pentapetalae</taxon>
        <taxon>rosids</taxon>
        <taxon>Vitales</taxon>
        <taxon>Vitaceae</taxon>
        <taxon>Viteae</taxon>
        <taxon>Vitis</taxon>
    </lineage>
</organism>
<name>A0A438FBB8_VITVI</name>
<accession>A0A438FBB8</accession>
<feature type="region of interest" description="Disordered" evidence="1">
    <location>
        <begin position="145"/>
        <end position="193"/>
    </location>
</feature>
<dbReference type="InterPro" id="IPR012337">
    <property type="entry name" value="RNaseH-like_sf"/>
</dbReference>
<protein>
    <recommendedName>
        <fullName evidence="2">DUF659 domain-containing protein</fullName>
    </recommendedName>
</protein>
<dbReference type="PANTHER" id="PTHR32166">
    <property type="entry name" value="OSJNBA0013A04.12 PROTEIN"/>
    <property type="match status" value="1"/>
</dbReference>
<proteinExistence type="predicted"/>
<dbReference type="SUPFAM" id="SSF53098">
    <property type="entry name" value="Ribonuclease H-like"/>
    <property type="match status" value="1"/>
</dbReference>
<evidence type="ECO:0000313" key="3">
    <source>
        <dbReference type="EMBL" id="RVW57285.1"/>
    </source>
</evidence>
<dbReference type="Proteomes" id="UP000288805">
    <property type="component" value="Unassembled WGS sequence"/>
</dbReference>
<dbReference type="PANTHER" id="PTHR32166:SF122">
    <property type="entry name" value="OS09G0499600 PROTEIN"/>
    <property type="match status" value="1"/>
</dbReference>
<sequence>MASEGGSAMPGRDPAWKYCSPIEGNRNATICFCGLVMKSGGITRFKSHLMHKDPHNNTKKCPRVPPEVKEEIRLLVHDKQKAKAKKNADIEEIRSQLRGTMGTHHTHLVNEDDDDEDAEEEDVYMYPTDMHPDERDAYRSAVRASKASNWEREQHENIVGSKRKSGESSTGIPSTMRKSQSMRHSHHSPPIAPSLYKSSAAKQKNIKDIFKGGAIKETMGRLISKFFIYESVAPAKAKSHHFKNMIIGAQQAGMGIEPPSPYEIKNKYLEMEYKEMEAYVNQQREKWKTYGCTIMSDGWTGPTKLSIINFMVYSKGTTVFLKSVDASNYIKDHKYIYELLKTIIKEVGKENVVQIVTDNGSAFMKAGKQLMKKYNLYWTPCAAHCIDLIFEDIGKRPNVIEVINNARKITNFIYNHGWLLAQMRKYCGGDIVRPGATRFATNYIALDSLLKKRADLKKLFMSDEWAQHKLSRTKLGRELEQLLFDHTYWDRLTNIVSLYEPLYVVLRLVDSEVVPTMPFVYELMQVMKENLIRQGAGDWMFKIIQDRWQKTLKHPLHAAAYFLNPRFQYRRGVGSDPELLQAVHDVFAKLDPTTESLGQFGNEMQKEDSVIERQLHQVNHGAWPIHLDDEVGNPDPRIAAHAREFGVNVERVLSEEVHSESFSKDTDDSLHATYSQQRLTPQVLAIVVDLVLQVLLLLVTMVQEVELMMEVIMGEEILMNVDIVNIQSTNLLVKMISHTAHRDEDHGSRRAGPGIGAIGRPYRGRERMMEPYNEELLSGSFESMSIGTQFSDSSNEANVYPPHVMSYGQPSSSTDEEYGMSHYSPSRQMPYQIPYQMEEGFGVNTWVNFEYPIHVEAVGRTQEIYAWHVRIYNQYYRGSLTWYQYCLQQQAGVPSSINPIEPHRNSFWY</sequence>
<feature type="domain" description="DUF659" evidence="2">
    <location>
        <begin position="259"/>
        <end position="409"/>
    </location>
</feature>
<dbReference type="AlphaFoldDB" id="A0A438FBB8"/>
<evidence type="ECO:0000259" key="2">
    <source>
        <dbReference type="Pfam" id="PF04937"/>
    </source>
</evidence>
<feature type="compositionally biased region" description="Polar residues" evidence="1">
    <location>
        <begin position="167"/>
        <end position="179"/>
    </location>
</feature>
<dbReference type="InterPro" id="IPR007021">
    <property type="entry name" value="DUF659"/>
</dbReference>
<evidence type="ECO:0000256" key="1">
    <source>
        <dbReference type="SAM" id="MobiDB-lite"/>
    </source>
</evidence>
<evidence type="ECO:0000313" key="4">
    <source>
        <dbReference type="Proteomes" id="UP000288805"/>
    </source>
</evidence>
<dbReference type="Pfam" id="PF04937">
    <property type="entry name" value="DUF659"/>
    <property type="match status" value="1"/>
</dbReference>
<gene>
    <name evidence="3" type="ORF">CK203_111288</name>
</gene>
<comment type="caution">
    <text evidence="3">The sequence shown here is derived from an EMBL/GenBank/DDBJ whole genome shotgun (WGS) entry which is preliminary data.</text>
</comment>